<dbReference type="AlphaFoldDB" id="A0A6A6SE07"/>
<sequence length="77" mass="8001">MGRFRRSAETSLTPTGLSQGCGDPSSQRRHTRTGPNGTSSNSSGLPFPVISKPGSATVPSKAGSMITSVWLNTCHNP</sequence>
<gene>
    <name evidence="2" type="ORF">P280DRAFT_72</name>
</gene>
<organism evidence="2 3">
    <name type="scientific">Massarina eburnea CBS 473.64</name>
    <dbReference type="NCBI Taxonomy" id="1395130"/>
    <lineage>
        <taxon>Eukaryota</taxon>
        <taxon>Fungi</taxon>
        <taxon>Dikarya</taxon>
        <taxon>Ascomycota</taxon>
        <taxon>Pezizomycotina</taxon>
        <taxon>Dothideomycetes</taxon>
        <taxon>Pleosporomycetidae</taxon>
        <taxon>Pleosporales</taxon>
        <taxon>Massarineae</taxon>
        <taxon>Massarinaceae</taxon>
        <taxon>Massarina</taxon>
    </lineage>
</organism>
<accession>A0A6A6SE07</accession>
<evidence type="ECO:0000313" key="2">
    <source>
        <dbReference type="EMBL" id="KAF2646009.1"/>
    </source>
</evidence>
<reference evidence="2" key="1">
    <citation type="journal article" date="2020" name="Stud. Mycol.">
        <title>101 Dothideomycetes genomes: a test case for predicting lifestyles and emergence of pathogens.</title>
        <authorList>
            <person name="Haridas S."/>
            <person name="Albert R."/>
            <person name="Binder M."/>
            <person name="Bloem J."/>
            <person name="Labutti K."/>
            <person name="Salamov A."/>
            <person name="Andreopoulos B."/>
            <person name="Baker S."/>
            <person name="Barry K."/>
            <person name="Bills G."/>
            <person name="Bluhm B."/>
            <person name="Cannon C."/>
            <person name="Castanera R."/>
            <person name="Culley D."/>
            <person name="Daum C."/>
            <person name="Ezra D."/>
            <person name="Gonzalez J."/>
            <person name="Henrissat B."/>
            <person name="Kuo A."/>
            <person name="Liang C."/>
            <person name="Lipzen A."/>
            <person name="Lutzoni F."/>
            <person name="Magnuson J."/>
            <person name="Mondo S."/>
            <person name="Nolan M."/>
            <person name="Ohm R."/>
            <person name="Pangilinan J."/>
            <person name="Park H.-J."/>
            <person name="Ramirez L."/>
            <person name="Alfaro M."/>
            <person name="Sun H."/>
            <person name="Tritt A."/>
            <person name="Yoshinaga Y."/>
            <person name="Zwiers L.-H."/>
            <person name="Turgeon B."/>
            <person name="Goodwin S."/>
            <person name="Spatafora J."/>
            <person name="Crous P."/>
            <person name="Grigoriev I."/>
        </authorList>
    </citation>
    <scope>NUCLEOTIDE SEQUENCE</scope>
    <source>
        <strain evidence="2">CBS 473.64</strain>
    </source>
</reference>
<feature type="region of interest" description="Disordered" evidence="1">
    <location>
        <begin position="1"/>
        <end position="61"/>
    </location>
</feature>
<protein>
    <submittedName>
        <fullName evidence="2">Uncharacterized protein</fullName>
    </submittedName>
</protein>
<dbReference type="Proteomes" id="UP000799753">
    <property type="component" value="Unassembled WGS sequence"/>
</dbReference>
<dbReference type="PROSITE" id="PS51257">
    <property type="entry name" value="PROKAR_LIPOPROTEIN"/>
    <property type="match status" value="1"/>
</dbReference>
<feature type="compositionally biased region" description="Polar residues" evidence="1">
    <location>
        <begin position="9"/>
        <end position="18"/>
    </location>
</feature>
<evidence type="ECO:0000313" key="3">
    <source>
        <dbReference type="Proteomes" id="UP000799753"/>
    </source>
</evidence>
<feature type="compositionally biased region" description="Low complexity" evidence="1">
    <location>
        <begin position="33"/>
        <end position="44"/>
    </location>
</feature>
<keyword evidence="3" id="KW-1185">Reference proteome</keyword>
<dbReference type="EMBL" id="MU006776">
    <property type="protein sequence ID" value="KAF2646009.1"/>
    <property type="molecule type" value="Genomic_DNA"/>
</dbReference>
<name>A0A6A6SE07_9PLEO</name>
<proteinExistence type="predicted"/>
<evidence type="ECO:0000256" key="1">
    <source>
        <dbReference type="SAM" id="MobiDB-lite"/>
    </source>
</evidence>